<feature type="signal peptide" evidence="2">
    <location>
        <begin position="1"/>
        <end position="21"/>
    </location>
</feature>
<protein>
    <submittedName>
        <fullName evidence="3">Vacuolar-type H+-ATPase subunit H</fullName>
    </submittedName>
</protein>
<evidence type="ECO:0000256" key="1">
    <source>
        <dbReference type="SAM" id="MobiDB-lite"/>
    </source>
</evidence>
<feature type="region of interest" description="Disordered" evidence="1">
    <location>
        <begin position="273"/>
        <end position="348"/>
    </location>
</feature>
<dbReference type="EMBL" id="JACHGY010000001">
    <property type="protein sequence ID" value="MBB6428957.1"/>
    <property type="molecule type" value="Genomic_DNA"/>
</dbReference>
<name>A0A7X0LJL5_9BACT</name>
<dbReference type="RefSeq" id="WP_184676546.1">
    <property type="nucleotide sequence ID" value="NZ_JACHGY010000001.1"/>
</dbReference>
<sequence length="348" mass="36644">MSKRLILVCLTWALLCTATRAQETEGWEDLNVAELIQRSKLIATGSIAVGHSSEVGWDRGVLILDQTIYSGIGEAERLEVRIASKTVPGKTQSWLNKQRGLWFVLNEGDVYAPLNHPACRMDEDEAKDAANQVYAALNEAYEKAAEAVDEATGDGDEDTSDSDESIEAYAEATRAAAAASRVPFQDPGQQNQQLFERATKTIEQAGLKLPFDTDLSSNAGQQRFFDQVKQMLGPFGQSLGELPASGPGRDNLLNQAQGQIGQVLNNLTAQILGSKSPSQAPGLNGPGPLGNLDSGSRKDMLNQALGQMGQPSAGPGISPPSGGRPQPSGGGPKPGGTDGGPGPRGPGR</sequence>
<evidence type="ECO:0000313" key="3">
    <source>
        <dbReference type="EMBL" id="MBB6428957.1"/>
    </source>
</evidence>
<evidence type="ECO:0000313" key="4">
    <source>
        <dbReference type="Proteomes" id="UP000541810"/>
    </source>
</evidence>
<keyword evidence="4" id="KW-1185">Reference proteome</keyword>
<dbReference type="AlphaFoldDB" id="A0A7X0LJL5"/>
<comment type="caution">
    <text evidence="3">The sequence shown here is derived from an EMBL/GenBank/DDBJ whole genome shotgun (WGS) entry which is preliminary data.</text>
</comment>
<feature type="compositionally biased region" description="Low complexity" evidence="1">
    <location>
        <begin position="309"/>
        <end position="327"/>
    </location>
</feature>
<feature type="region of interest" description="Disordered" evidence="1">
    <location>
        <begin position="145"/>
        <end position="164"/>
    </location>
</feature>
<dbReference type="Proteomes" id="UP000541810">
    <property type="component" value="Unassembled WGS sequence"/>
</dbReference>
<accession>A0A7X0LJL5</accession>
<feature type="chain" id="PRO_5030966697" evidence="2">
    <location>
        <begin position="22"/>
        <end position="348"/>
    </location>
</feature>
<proteinExistence type="predicted"/>
<feature type="compositionally biased region" description="Acidic residues" evidence="1">
    <location>
        <begin position="147"/>
        <end position="164"/>
    </location>
</feature>
<organism evidence="3 4">
    <name type="scientific">Algisphaera agarilytica</name>
    <dbReference type="NCBI Taxonomy" id="1385975"/>
    <lineage>
        <taxon>Bacteria</taxon>
        <taxon>Pseudomonadati</taxon>
        <taxon>Planctomycetota</taxon>
        <taxon>Phycisphaerae</taxon>
        <taxon>Phycisphaerales</taxon>
        <taxon>Phycisphaeraceae</taxon>
        <taxon>Algisphaera</taxon>
    </lineage>
</organism>
<reference evidence="3 4" key="1">
    <citation type="submission" date="2020-08" db="EMBL/GenBank/DDBJ databases">
        <title>Genomic Encyclopedia of Type Strains, Phase IV (KMG-IV): sequencing the most valuable type-strain genomes for metagenomic binning, comparative biology and taxonomic classification.</title>
        <authorList>
            <person name="Goeker M."/>
        </authorList>
    </citation>
    <scope>NUCLEOTIDE SEQUENCE [LARGE SCALE GENOMIC DNA]</scope>
    <source>
        <strain evidence="3 4">DSM 103725</strain>
    </source>
</reference>
<feature type="compositionally biased region" description="Gly residues" evidence="1">
    <location>
        <begin position="328"/>
        <end position="348"/>
    </location>
</feature>
<evidence type="ECO:0000256" key="2">
    <source>
        <dbReference type="SAM" id="SignalP"/>
    </source>
</evidence>
<gene>
    <name evidence="3" type="ORF">HNQ40_000763</name>
</gene>
<keyword evidence="2" id="KW-0732">Signal</keyword>